<proteinExistence type="predicted"/>
<name>A0A1F5WTL2_9BACT</name>
<accession>A0A1F5WTL2</accession>
<gene>
    <name evidence="1" type="ORF">A2W54_00495</name>
</gene>
<protein>
    <submittedName>
        <fullName evidence="1">Uncharacterized protein</fullName>
    </submittedName>
</protein>
<reference evidence="1 2" key="1">
    <citation type="journal article" date="2016" name="Nat. Commun.">
        <title>Thousands of microbial genomes shed light on interconnected biogeochemical processes in an aquifer system.</title>
        <authorList>
            <person name="Anantharaman K."/>
            <person name="Brown C.T."/>
            <person name="Hug L.A."/>
            <person name="Sharon I."/>
            <person name="Castelle C.J."/>
            <person name="Probst A.J."/>
            <person name="Thomas B.C."/>
            <person name="Singh A."/>
            <person name="Wilkins M.J."/>
            <person name="Karaoz U."/>
            <person name="Brodie E.L."/>
            <person name="Williams K.H."/>
            <person name="Hubbard S.S."/>
            <person name="Banfield J.F."/>
        </authorList>
    </citation>
    <scope>NUCLEOTIDE SEQUENCE [LARGE SCALE GENOMIC DNA]</scope>
</reference>
<evidence type="ECO:0000313" key="2">
    <source>
        <dbReference type="Proteomes" id="UP000178425"/>
    </source>
</evidence>
<dbReference type="EMBL" id="MFHI01000024">
    <property type="protein sequence ID" value="OGF78621.1"/>
    <property type="molecule type" value="Genomic_DNA"/>
</dbReference>
<dbReference type="AlphaFoldDB" id="A0A1F5WTL2"/>
<comment type="caution">
    <text evidence="1">The sequence shown here is derived from an EMBL/GenBank/DDBJ whole genome shotgun (WGS) entry which is preliminary data.</text>
</comment>
<sequence length="67" mass="7322">METKEKHVVSEGWIIDGRLGVRIPPNTEGNVVRGGSCKDFGVRFSGFEKNVLEVNLGEVKIIPPATN</sequence>
<evidence type="ECO:0000313" key="1">
    <source>
        <dbReference type="EMBL" id="OGF78621.1"/>
    </source>
</evidence>
<dbReference type="Proteomes" id="UP000178425">
    <property type="component" value="Unassembled WGS sequence"/>
</dbReference>
<organism evidence="1 2">
    <name type="scientific">Candidatus Giovannonibacteria bacterium RIFCSPHIGHO2_02_43_13</name>
    <dbReference type="NCBI Taxonomy" id="1798330"/>
    <lineage>
        <taxon>Bacteria</taxon>
        <taxon>Candidatus Giovannoniibacteriota</taxon>
    </lineage>
</organism>